<feature type="domain" description="UDP-3-O-[3-hydroxymyristoyl] glucosamine N-acyltransferase non-repeat region" evidence="8">
    <location>
        <begin position="25"/>
        <end position="86"/>
    </location>
</feature>
<gene>
    <name evidence="7" type="primary">lpxD</name>
    <name evidence="9" type="ORF">HNQ81_000354</name>
</gene>
<keyword evidence="2 7" id="KW-0441">Lipid A biosynthesis</keyword>
<keyword evidence="10" id="KW-1185">Reference proteome</keyword>
<dbReference type="Gene3D" id="2.160.10.10">
    <property type="entry name" value="Hexapeptide repeat proteins"/>
    <property type="match status" value="1"/>
</dbReference>
<dbReference type="HAMAP" id="MF_00523">
    <property type="entry name" value="LpxD"/>
    <property type="match status" value="1"/>
</dbReference>
<accession>A0A840UJX9</accession>
<evidence type="ECO:0000256" key="2">
    <source>
        <dbReference type="ARBA" id="ARBA00022556"/>
    </source>
</evidence>
<comment type="subunit">
    <text evidence="7">Homotrimer.</text>
</comment>
<protein>
    <recommendedName>
        <fullName evidence="7">UDP-3-O-acylglucosamine N-acyltransferase</fullName>
        <ecNumber evidence="7">2.3.1.191</ecNumber>
    </recommendedName>
</protein>
<dbReference type="GO" id="GO:0016020">
    <property type="term" value="C:membrane"/>
    <property type="evidence" value="ECO:0007669"/>
    <property type="project" value="GOC"/>
</dbReference>
<sequence>MSIQAMKIEELARLVEGTVAGEAELEVSGFAPLEAAGPNEISFLVNKAKVDSLKASRAAAFLVPLNVGDLPGVTVIRVKDPNLAGAIIHSAFLATPFQADGIHPRAHVGRDCRIDAAVSIAPLAVIGDRVRIGPRVRIEAGVVIGDDVTIGEGTIIKANAVVSTGSLIGSRVIIHPGVVVGSDGFGFATDERGCHVKRPQVGIVRIDDDVEIGANTCVDRAAYGVTWIKSGVKIDNLVQIGHNVVVGENSILVAQAGIAGSTTLGRNVVLGGKAGVKGHIHLDDRVMVAAGSGVHDNQPAGTMIGGYPAIPIRKWTKSAALFVKLPALYAEVRELKKELAQLLGRNKEDQ</sequence>
<keyword evidence="4 7" id="KW-0677">Repeat</keyword>
<dbReference type="SUPFAM" id="SSF51161">
    <property type="entry name" value="Trimeric LpxA-like enzymes"/>
    <property type="match status" value="1"/>
</dbReference>
<keyword evidence="6 7" id="KW-0012">Acyltransferase</keyword>
<dbReference type="Gene3D" id="3.40.1390.10">
    <property type="entry name" value="MurE/MurF, N-terminal domain"/>
    <property type="match status" value="1"/>
</dbReference>
<dbReference type="UniPathway" id="UPA00973"/>
<feature type="active site" description="Proton acceptor" evidence="7">
    <location>
        <position position="242"/>
    </location>
</feature>
<dbReference type="Pfam" id="PF04613">
    <property type="entry name" value="LpxD"/>
    <property type="match status" value="1"/>
</dbReference>
<evidence type="ECO:0000259" key="8">
    <source>
        <dbReference type="Pfam" id="PF04613"/>
    </source>
</evidence>
<dbReference type="EC" id="2.3.1.191" evidence="7"/>
<evidence type="ECO:0000256" key="1">
    <source>
        <dbReference type="ARBA" id="ARBA00022516"/>
    </source>
</evidence>
<comment type="catalytic activity">
    <reaction evidence="7">
        <text>a UDP-3-O-[(3R)-3-hydroxyacyl]-alpha-D-glucosamine + a (3R)-hydroxyacyl-[ACP] = a UDP-2-N,3-O-bis[(3R)-3-hydroxyacyl]-alpha-D-glucosamine + holo-[ACP] + H(+)</text>
        <dbReference type="Rhea" id="RHEA:53836"/>
        <dbReference type="Rhea" id="RHEA-COMP:9685"/>
        <dbReference type="Rhea" id="RHEA-COMP:9945"/>
        <dbReference type="ChEBI" id="CHEBI:15378"/>
        <dbReference type="ChEBI" id="CHEBI:64479"/>
        <dbReference type="ChEBI" id="CHEBI:78827"/>
        <dbReference type="ChEBI" id="CHEBI:137740"/>
        <dbReference type="ChEBI" id="CHEBI:137748"/>
        <dbReference type="EC" id="2.3.1.191"/>
    </reaction>
</comment>
<comment type="caution">
    <text evidence="9">The sequence shown here is derived from an EMBL/GenBank/DDBJ whole genome shotgun (WGS) entry which is preliminary data.</text>
</comment>
<dbReference type="Pfam" id="PF00132">
    <property type="entry name" value="Hexapep"/>
    <property type="match status" value="2"/>
</dbReference>
<dbReference type="GO" id="GO:0016410">
    <property type="term" value="F:N-acyltransferase activity"/>
    <property type="evidence" value="ECO:0007669"/>
    <property type="project" value="InterPro"/>
</dbReference>
<comment type="pathway">
    <text evidence="7">Bacterial outer membrane biogenesis; LPS lipid A biosynthesis.</text>
</comment>
<dbReference type="CDD" id="cd03352">
    <property type="entry name" value="LbH_LpxD"/>
    <property type="match status" value="1"/>
</dbReference>
<dbReference type="InterPro" id="IPR007691">
    <property type="entry name" value="LpxD"/>
</dbReference>
<evidence type="ECO:0000256" key="6">
    <source>
        <dbReference type="ARBA" id="ARBA00023315"/>
    </source>
</evidence>
<dbReference type="InterPro" id="IPR020573">
    <property type="entry name" value="UDP_GlcNAc_AcTrfase_non-rep"/>
</dbReference>
<evidence type="ECO:0000256" key="5">
    <source>
        <dbReference type="ARBA" id="ARBA00023098"/>
    </source>
</evidence>
<comment type="function">
    <text evidence="7">Catalyzes the N-acylation of UDP-3-O-acylglucosamine using 3-hydroxyacyl-ACP as the acyl donor. Is involved in the biosynthesis of lipid A, a phosphorylated glycolipid that anchors the lipopolysaccharide to the outer membrane of the cell.</text>
</comment>
<keyword evidence="5 7" id="KW-0443">Lipid metabolism</keyword>
<dbReference type="RefSeq" id="WP_183347677.1">
    <property type="nucleotide sequence ID" value="NZ_JACHEO010000001.1"/>
</dbReference>
<dbReference type="GO" id="GO:0009245">
    <property type="term" value="P:lipid A biosynthetic process"/>
    <property type="evidence" value="ECO:0007669"/>
    <property type="project" value="UniProtKB-UniRule"/>
</dbReference>
<dbReference type="Pfam" id="PF14602">
    <property type="entry name" value="Hexapep_2"/>
    <property type="match status" value="1"/>
</dbReference>
<dbReference type="GO" id="GO:0103118">
    <property type="term" value="F:UDP-3-O-[(3R)-3-hydroxyacyl]-glucosamine N-acyltransferase activity"/>
    <property type="evidence" value="ECO:0007669"/>
    <property type="project" value="UniProtKB-EC"/>
</dbReference>
<dbReference type="Proteomes" id="UP000539642">
    <property type="component" value="Unassembled WGS sequence"/>
</dbReference>
<evidence type="ECO:0000313" key="10">
    <source>
        <dbReference type="Proteomes" id="UP000539642"/>
    </source>
</evidence>
<dbReference type="NCBIfam" id="NF002060">
    <property type="entry name" value="PRK00892.1"/>
    <property type="match status" value="1"/>
</dbReference>
<evidence type="ECO:0000256" key="7">
    <source>
        <dbReference type="HAMAP-Rule" id="MF_00523"/>
    </source>
</evidence>
<proteinExistence type="inferred from homology"/>
<organism evidence="9 10">
    <name type="scientific">Desulfoprunum benzoelyticum</name>
    <dbReference type="NCBI Taxonomy" id="1506996"/>
    <lineage>
        <taxon>Bacteria</taxon>
        <taxon>Pseudomonadati</taxon>
        <taxon>Thermodesulfobacteriota</taxon>
        <taxon>Desulfobulbia</taxon>
        <taxon>Desulfobulbales</taxon>
        <taxon>Desulfobulbaceae</taxon>
        <taxon>Desulfoprunum</taxon>
    </lineage>
</organism>
<dbReference type="AlphaFoldDB" id="A0A840UJX9"/>
<name>A0A840UJX9_9BACT</name>
<evidence type="ECO:0000256" key="3">
    <source>
        <dbReference type="ARBA" id="ARBA00022679"/>
    </source>
</evidence>
<comment type="similarity">
    <text evidence="7">Belongs to the transferase hexapeptide repeat family. LpxD subfamily.</text>
</comment>
<dbReference type="InterPro" id="IPR001451">
    <property type="entry name" value="Hexapep"/>
</dbReference>
<dbReference type="PANTHER" id="PTHR43378">
    <property type="entry name" value="UDP-3-O-ACYLGLUCOSAMINE N-ACYLTRANSFERASE"/>
    <property type="match status" value="1"/>
</dbReference>
<keyword evidence="3 7" id="KW-0808">Transferase</keyword>
<dbReference type="EMBL" id="JACHEO010000001">
    <property type="protein sequence ID" value="MBB5346647.1"/>
    <property type="molecule type" value="Genomic_DNA"/>
</dbReference>
<reference evidence="9 10" key="1">
    <citation type="submission" date="2020-08" db="EMBL/GenBank/DDBJ databases">
        <title>Genomic Encyclopedia of Type Strains, Phase IV (KMG-IV): sequencing the most valuable type-strain genomes for metagenomic binning, comparative biology and taxonomic classification.</title>
        <authorList>
            <person name="Goeker M."/>
        </authorList>
    </citation>
    <scope>NUCLEOTIDE SEQUENCE [LARGE SCALE GENOMIC DNA]</scope>
    <source>
        <strain evidence="9 10">DSM 28570</strain>
    </source>
</reference>
<keyword evidence="1 7" id="KW-0444">Lipid biosynthesis</keyword>
<evidence type="ECO:0000313" key="9">
    <source>
        <dbReference type="EMBL" id="MBB5346647.1"/>
    </source>
</evidence>
<dbReference type="NCBIfam" id="TIGR01853">
    <property type="entry name" value="lipid_A_lpxD"/>
    <property type="match status" value="1"/>
</dbReference>
<evidence type="ECO:0000256" key="4">
    <source>
        <dbReference type="ARBA" id="ARBA00022737"/>
    </source>
</evidence>
<dbReference type="InterPro" id="IPR011004">
    <property type="entry name" value="Trimer_LpxA-like_sf"/>
</dbReference>
<dbReference type="PANTHER" id="PTHR43378:SF2">
    <property type="entry name" value="UDP-3-O-ACYLGLUCOSAMINE N-ACYLTRANSFERASE 1, MITOCHONDRIAL-RELATED"/>
    <property type="match status" value="1"/>
</dbReference>